<gene>
    <name evidence="4" type="ORF">C1SCF055_LOCUS8946</name>
</gene>
<feature type="compositionally biased region" description="Low complexity" evidence="1">
    <location>
        <begin position="483"/>
        <end position="494"/>
    </location>
</feature>
<dbReference type="AlphaFoldDB" id="A0A9P1FMA8"/>
<feature type="region of interest" description="Disordered" evidence="1">
    <location>
        <begin position="920"/>
        <end position="942"/>
    </location>
</feature>
<feature type="region of interest" description="Disordered" evidence="1">
    <location>
        <begin position="314"/>
        <end position="373"/>
    </location>
</feature>
<proteinExistence type="predicted"/>
<dbReference type="PANTHER" id="PTHR31605">
    <property type="entry name" value="GLYCEROL-3-PHOSPHATE O-ACYLTRANSFERASE 1"/>
    <property type="match status" value="1"/>
</dbReference>
<dbReference type="InterPro" id="IPR052744">
    <property type="entry name" value="GPAT/DAPAT"/>
</dbReference>
<feature type="transmembrane region" description="Helical" evidence="2">
    <location>
        <begin position="986"/>
        <end position="1016"/>
    </location>
</feature>
<protein>
    <recommendedName>
        <fullName evidence="3">Phospholipid/glycerol acyltransferase domain-containing protein</fullName>
    </recommendedName>
</protein>
<comment type="caution">
    <text evidence="4">The sequence shown here is derived from an EMBL/GenBank/DDBJ whole genome shotgun (WGS) entry which is preliminary data.</text>
</comment>
<evidence type="ECO:0000259" key="3">
    <source>
        <dbReference type="SMART" id="SM00563"/>
    </source>
</evidence>
<accession>A0A9P1FMA8</accession>
<dbReference type="SUPFAM" id="SSF69593">
    <property type="entry name" value="Glycerol-3-phosphate (1)-acyltransferase"/>
    <property type="match status" value="2"/>
</dbReference>
<feature type="region of interest" description="Disordered" evidence="1">
    <location>
        <begin position="73"/>
        <end position="127"/>
    </location>
</feature>
<dbReference type="OrthoDB" id="436291at2759"/>
<feature type="region of interest" description="Disordered" evidence="1">
    <location>
        <begin position="139"/>
        <end position="197"/>
    </location>
</feature>
<feature type="region of interest" description="Disordered" evidence="1">
    <location>
        <begin position="479"/>
        <end position="507"/>
    </location>
</feature>
<dbReference type="SMART" id="SM00563">
    <property type="entry name" value="PlsC"/>
    <property type="match status" value="1"/>
</dbReference>
<feature type="compositionally biased region" description="Basic residues" evidence="1">
    <location>
        <begin position="1178"/>
        <end position="1187"/>
    </location>
</feature>
<keyword evidence="2" id="KW-0472">Membrane</keyword>
<dbReference type="Proteomes" id="UP001152797">
    <property type="component" value="Unassembled WGS sequence"/>
</dbReference>
<dbReference type="GO" id="GO:0016287">
    <property type="term" value="F:glycerone-phosphate O-acyltransferase activity"/>
    <property type="evidence" value="ECO:0007669"/>
    <property type="project" value="TreeGrafter"/>
</dbReference>
<feature type="transmembrane region" description="Helical" evidence="2">
    <location>
        <begin position="1067"/>
        <end position="1085"/>
    </location>
</feature>
<dbReference type="EMBL" id="CAMXCT010000613">
    <property type="protein sequence ID" value="CAI3981126.1"/>
    <property type="molecule type" value="Genomic_DNA"/>
</dbReference>
<evidence type="ECO:0000313" key="4">
    <source>
        <dbReference type="EMBL" id="CAI3981126.1"/>
    </source>
</evidence>
<feature type="region of interest" description="Disordered" evidence="1">
    <location>
        <begin position="1155"/>
        <end position="1187"/>
    </location>
</feature>
<feature type="compositionally biased region" description="Basic and acidic residues" evidence="1">
    <location>
        <begin position="1155"/>
        <end position="1177"/>
    </location>
</feature>
<evidence type="ECO:0000313" key="6">
    <source>
        <dbReference type="Proteomes" id="UP001152797"/>
    </source>
</evidence>
<organism evidence="4">
    <name type="scientific">Cladocopium goreaui</name>
    <dbReference type="NCBI Taxonomy" id="2562237"/>
    <lineage>
        <taxon>Eukaryota</taxon>
        <taxon>Sar</taxon>
        <taxon>Alveolata</taxon>
        <taxon>Dinophyceae</taxon>
        <taxon>Suessiales</taxon>
        <taxon>Symbiodiniaceae</taxon>
        <taxon>Cladocopium</taxon>
    </lineage>
</organism>
<feature type="transmembrane region" description="Helical" evidence="2">
    <location>
        <begin position="1037"/>
        <end position="1055"/>
    </location>
</feature>
<keyword evidence="2" id="KW-1133">Transmembrane helix</keyword>
<dbReference type="GO" id="GO:0008654">
    <property type="term" value="P:phospholipid biosynthetic process"/>
    <property type="evidence" value="ECO:0007669"/>
    <property type="project" value="TreeGrafter"/>
</dbReference>
<dbReference type="Pfam" id="PF01553">
    <property type="entry name" value="Acyltransferase"/>
    <property type="match status" value="1"/>
</dbReference>
<feature type="domain" description="Phospholipid/glycerol acyltransferase" evidence="3">
    <location>
        <begin position="616"/>
        <end position="799"/>
    </location>
</feature>
<reference evidence="5" key="2">
    <citation type="submission" date="2024-04" db="EMBL/GenBank/DDBJ databases">
        <authorList>
            <person name="Chen Y."/>
            <person name="Shah S."/>
            <person name="Dougan E. K."/>
            <person name="Thang M."/>
            <person name="Chan C."/>
        </authorList>
    </citation>
    <scope>NUCLEOTIDE SEQUENCE [LARGE SCALE GENOMIC DNA]</scope>
</reference>
<evidence type="ECO:0000256" key="1">
    <source>
        <dbReference type="SAM" id="MobiDB-lite"/>
    </source>
</evidence>
<dbReference type="EMBL" id="CAMXCT030000613">
    <property type="protein sequence ID" value="CAL4768438.1"/>
    <property type="molecule type" value="Genomic_DNA"/>
</dbReference>
<dbReference type="GO" id="GO:0004366">
    <property type="term" value="F:glycerol-3-phosphate O-acyltransferase activity"/>
    <property type="evidence" value="ECO:0007669"/>
    <property type="project" value="TreeGrafter"/>
</dbReference>
<evidence type="ECO:0000313" key="5">
    <source>
        <dbReference type="EMBL" id="CAL1134501.1"/>
    </source>
</evidence>
<reference evidence="4" key="1">
    <citation type="submission" date="2022-10" db="EMBL/GenBank/DDBJ databases">
        <authorList>
            <person name="Chen Y."/>
            <person name="Dougan E. K."/>
            <person name="Chan C."/>
            <person name="Rhodes N."/>
            <person name="Thang M."/>
        </authorList>
    </citation>
    <scope>NUCLEOTIDE SEQUENCE</scope>
</reference>
<keyword evidence="2" id="KW-0812">Transmembrane</keyword>
<evidence type="ECO:0000256" key="2">
    <source>
        <dbReference type="SAM" id="Phobius"/>
    </source>
</evidence>
<name>A0A9P1FMA8_9DINO</name>
<feature type="compositionally biased region" description="Polar residues" evidence="1">
    <location>
        <begin position="334"/>
        <end position="343"/>
    </location>
</feature>
<keyword evidence="6" id="KW-1185">Reference proteome</keyword>
<dbReference type="EMBL" id="CAMXCT020000613">
    <property type="protein sequence ID" value="CAL1134501.1"/>
    <property type="molecule type" value="Genomic_DNA"/>
</dbReference>
<sequence length="1187" mass="130428">MAHSWFYVAIPDFPTEAPLDIEVVTASKATDLAHLEPLEPWLQAASPRALLSRVVETAQLAVDMVAGLGQPVSTVPADVAPSAGKDVSKVAAKDSKDDLDTTVSSLDLPADSKAQGPQGPREDEPEPAAEEFLDAEPMAGAAAAPHPKSTGAAALPKHDMPLFTPGTGAGVPPPKSLAEPESVPTTPVQAWQLGGRGPLPPDLVREPMAMAIGTTSAISANLPRDLSPAVAAEPKMEVAMTAVQTAGPTCPEIQSPEPEELPMVSFRRQRATSPMSPASPVWEVENETTLMSRLDGWGATRSPPRWPQKPRWAGTWTLSPSVPSPPQRAGFSGLGSTRSTMTPRQRLEDLAADAGPKAPPSPAREPRGSLASPARWSERLDVNTKRLAKILRSCAMDESSDRASGCFGGFCWDNQVQKPSVQTCALQRCWKGIRQAEEERHPLPEMIPTQSRKPPAAEVYLFRPGLSAFWALGRSKIHPSHMQQPADDGDAQQGELPPPSRGKLGEQGSYGLVAIPRTVRTAARELGLLIVVVLLLSCDELNPVKVLCSYTSGVIGVSEVHFSVSAAILLAALGVNQRDHILYTCARTFFRCTFNNIFFSSVEIVGLENLPKEGPVIITGNHNNQFVDGLMLLTNCPREISFMIAQKSWDRPLVGFLARAFHCIPVARPQDMACKGQGTITLEEGSANARGVDTHFGTEVTPGSQVDVKGHPKLLKVKEVLSATELQLESVASSSLSGSFKVHPKVDQSTMYKQVYQSLCSGQCLGIFPEGGSHDRTDLLPLKAGVAVIALEAHSSVGELPPSCIEEVLLQTTWIALSSFVLAKDTRGLEQGEIHASYETNRREATEELLNLVAAAMRSVIIPTEDYKTLQQIFMVRRLWVKEGLKLSPSKAMDLNRRFAVGVHRILRLAERAGADASMLTPTHELEQTDQAGENQEPLKEEELREFQEMRTELEEYMRTLKKLGIRDHQVPQLVWWTVGDLIGRFLYLLVTLALGVIPNVMFNLPIMIVSSRFAVKEQQKSLKSSSVKLAARDVVMSYKVIYVLTCIPILYVFYGLMLWCFTDWTHTSRVLSLLSLPMFAFFGMKASEQGVRAYKDIMPLFRRLVNDEKRREQDALPAQRARLRRQLHKLVNTLGPRLGDLYYDNKVEWTKHMTSFGKEDGSRSPKRENQSRELKALKPKKWGRRR</sequence>
<dbReference type="InterPro" id="IPR002123">
    <property type="entry name" value="Plipid/glycerol_acylTrfase"/>
</dbReference>
<feature type="compositionally biased region" description="Basic and acidic residues" evidence="1">
    <location>
        <begin position="86"/>
        <end position="99"/>
    </location>
</feature>
<dbReference type="PANTHER" id="PTHR31605:SF0">
    <property type="entry name" value="GLYCEROL-3-PHOSPHATE O-ACYLTRANSFERASE 1"/>
    <property type="match status" value="1"/>
</dbReference>